<dbReference type="SUPFAM" id="SSF109854">
    <property type="entry name" value="DinB/YfiT-like putative metalloenzymes"/>
    <property type="match status" value="1"/>
</dbReference>
<dbReference type="InterPro" id="IPR024775">
    <property type="entry name" value="DinB-like"/>
</dbReference>
<evidence type="ECO:0000259" key="1">
    <source>
        <dbReference type="Pfam" id="PF12867"/>
    </source>
</evidence>
<dbReference type="Pfam" id="PF12867">
    <property type="entry name" value="DinB_2"/>
    <property type="match status" value="1"/>
</dbReference>
<dbReference type="RefSeq" id="WP_285608129.1">
    <property type="nucleotide sequence ID" value="NZ_BSDC01000002.1"/>
</dbReference>
<gene>
    <name evidence="2" type="ORF">GETHED_15500</name>
</gene>
<organism evidence="2 3">
    <name type="scientific">Geothrix edaphica</name>
    <dbReference type="NCBI Taxonomy" id="2927976"/>
    <lineage>
        <taxon>Bacteria</taxon>
        <taxon>Pseudomonadati</taxon>
        <taxon>Acidobacteriota</taxon>
        <taxon>Holophagae</taxon>
        <taxon>Holophagales</taxon>
        <taxon>Holophagaceae</taxon>
        <taxon>Geothrix</taxon>
    </lineage>
</organism>
<protein>
    <recommendedName>
        <fullName evidence="1">DinB-like domain-containing protein</fullName>
    </recommendedName>
</protein>
<sequence length="167" mass="17853">MTPLAADLLLLFRRDLRCLIREVDLFPDDASLWRTVPGIANSAGNLALHLAGNLQHFVGAVLGATGYVRQREREFAQREGSRASVIAELEATLAAVEAGLAALTEEAEAATFPAPVGPHRPLTGIFLMHLATHLAFHLGQVGYLRRALTGDPASAGGMSVAELLEHR</sequence>
<keyword evidence="3" id="KW-1185">Reference proteome</keyword>
<dbReference type="InterPro" id="IPR034660">
    <property type="entry name" value="DinB/YfiT-like"/>
</dbReference>
<evidence type="ECO:0000313" key="2">
    <source>
        <dbReference type="EMBL" id="GLH67186.1"/>
    </source>
</evidence>
<reference evidence="2" key="1">
    <citation type="journal article" date="2023" name="Antonie Van Leeuwenhoek">
        <title>Mesoterricola silvestris gen. nov., sp. nov., Mesoterricola sediminis sp. nov., Geothrix oryzae sp. nov., Geothrix edaphica sp. nov., Geothrix rubra sp. nov., and Geothrix limicola sp. nov., six novel members of Acidobacteriota isolated from soils.</title>
        <authorList>
            <person name="Itoh H."/>
            <person name="Sugisawa Y."/>
            <person name="Mise K."/>
            <person name="Xu Z."/>
            <person name="Kuniyasu M."/>
            <person name="Ushijima N."/>
            <person name="Kawano K."/>
            <person name="Kobayashi E."/>
            <person name="Shiratori Y."/>
            <person name="Masuda Y."/>
            <person name="Senoo K."/>
        </authorList>
    </citation>
    <scope>NUCLEOTIDE SEQUENCE</scope>
    <source>
        <strain evidence="2">Red802</strain>
    </source>
</reference>
<dbReference type="EMBL" id="BSDC01000002">
    <property type="protein sequence ID" value="GLH67186.1"/>
    <property type="molecule type" value="Genomic_DNA"/>
</dbReference>
<dbReference type="Proteomes" id="UP001165044">
    <property type="component" value="Unassembled WGS sequence"/>
</dbReference>
<dbReference type="Gene3D" id="1.20.120.450">
    <property type="entry name" value="dinb family like domain"/>
    <property type="match status" value="1"/>
</dbReference>
<accession>A0ABQ5PXT7</accession>
<name>A0ABQ5PXT7_9BACT</name>
<comment type="caution">
    <text evidence="2">The sequence shown here is derived from an EMBL/GenBank/DDBJ whole genome shotgun (WGS) entry which is preliminary data.</text>
</comment>
<feature type="domain" description="DinB-like" evidence="1">
    <location>
        <begin position="23"/>
        <end position="141"/>
    </location>
</feature>
<evidence type="ECO:0000313" key="3">
    <source>
        <dbReference type="Proteomes" id="UP001165044"/>
    </source>
</evidence>
<proteinExistence type="predicted"/>